<evidence type="ECO:0000256" key="2">
    <source>
        <dbReference type="ARBA" id="ARBA00023315"/>
    </source>
</evidence>
<comment type="catalytic activity">
    <reaction evidence="6">
        <text>N-terminal L-methionyl-L-phenylalanyl-[protein] + acetyl-CoA = N-terminal N(alpha)-acetyl-L-methionyl-L-phenylalanyl-[protein] + CoA + H(+)</text>
        <dbReference type="Rhea" id="RHEA:50528"/>
        <dbReference type="Rhea" id="RHEA-COMP:12715"/>
        <dbReference type="Rhea" id="RHEA-COMP:12716"/>
        <dbReference type="ChEBI" id="CHEBI:15378"/>
        <dbReference type="ChEBI" id="CHEBI:57287"/>
        <dbReference type="ChEBI" id="CHEBI:57288"/>
        <dbReference type="ChEBI" id="CHEBI:133382"/>
        <dbReference type="ChEBI" id="CHEBI:133383"/>
        <dbReference type="EC" id="2.3.1.258"/>
    </reaction>
</comment>
<dbReference type="Proteomes" id="UP000095282">
    <property type="component" value="Unplaced"/>
</dbReference>
<dbReference type="InterPro" id="IPR051556">
    <property type="entry name" value="N-term/lysine_N-AcTrnsfr"/>
</dbReference>
<keyword evidence="1" id="KW-0808">Transferase</keyword>
<evidence type="ECO:0000256" key="3">
    <source>
        <dbReference type="ARBA" id="ARBA00039121"/>
    </source>
</evidence>
<evidence type="ECO:0000256" key="7">
    <source>
        <dbReference type="ARBA" id="ARBA00048618"/>
    </source>
</evidence>
<comment type="catalytic activity">
    <reaction evidence="9">
        <text>N-terminal L-methionyl-L-alanyl-[protein] + acetyl-CoA = N-terminal N(alpha)-acetyl-L-methionyl-L-alanyl-[protein] + CoA + H(+)</text>
        <dbReference type="Rhea" id="RHEA:50564"/>
        <dbReference type="Rhea" id="RHEA-COMP:12726"/>
        <dbReference type="Rhea" id="RHEA-COMP:12727"/>
        <dbReference type="ChEBI" id="CHEBI:15378"/>
        <dbReference type="ChEBI" id="CHEBI:57287"/>
        <dbReference type="ChEBI" id="CHEBI:57288"/>
        <dbReference type="ChEBI" id="CHEBI:133398"/>
        <dbReference type="ChEBI" id="CHEBI:133399"/>
        <dbReference type="EC" id="2.3.1.258"/>
    </reaction>
</comment>
<organism evidence="14 15">
    <name type="scientific">Caenorhabditis tropicalis</name>
    <dbReference type="NCBI Taxonomy" id="1561998"/>
    <lineage>
        <taxon>Eukaryota</taxon>
        <taxon>Metazoa</taxon>
        <taxon>Ecdysozoa</taxon>
        <taxon>Nematoda</taxon>
        <taxon>Chromadorea</taxon>
        <taxon>Rhabditida</taxon>
        <taxon>Rhabditina</taxon>
        <taxon>Rhabditomorpha</taxon>
        <taxon>Rhabditoidea</taxon>
        <taxon>Rhabditidae</taxon>
        <taxon>Peloderinae</taxon>
        <taxon>Caenorhabditis</taxon>
    </lineage>
</organism>
<evidence type="ECO:0000256" key="8">
    <source>
        <dbReference type="ARBA" id="ARBA00048799"/>
    </source>
</evidence>
<evidence type="ECO:0000313" key="15">
    <source>
        <dbReference type="WBParaSite" id="Csp11.Scaffold577.g4487.t1"/>
    </source>
</evidence>
<dbReference type="PANTHER" id="PTHR42919:SF8">
    <property type="entry name" value="N-ALPHA-ACETYLTRANSFERASE 50"/>
    <property type="match status" value="1"/>
</dbReference>
<dbReference type="EC" id="2.3.1.258" evidence="3"/>
<comment type="catalytic activity">
    <reaction evidence="7">
        <text>N-terminal L-methionyl-L-lysyl-[protein] + acetyl-CoA = N-terminal N(alpha)-acetyl-L-methionyl-L-lysyl-[protein] + CoA + H(+)</text>
        <dbReference type="Rhea" id="RHEA:50580"/>
        <dbReference type="Rhea" id="RHEA-COMP:12734"/>
        <dbReference type="Rhea" id="RHEA-COMP:12735"/>
        <dbReference type="ChEBI" id="CHEBI:15378"/>
        <dbReference type="ChEBI" id="CHEBI:57287"/>
        <dbReference type="ChEBI" id="CHEBI:57288"/>
        <dbReference type="ChEBI" id="CHEBI:133406"/>
        <dbReference type="ChEBI" id="CHEBI:133407"/>
        <dbReference type="EC" id="2.3.1.258"/>
    </reaction>
</comment>
<accession>A0A1I7TC30</accession>
<dbReference type="GO" id="GO:0007064">
    <property type="term" value="P:mitotic sister chromatid cohesion"/>
    <property type="evidence" value="ECO:0007669"/>
    <property type="project" value="TreeGrafter"/>
</dbReference>
<comment type="catalytic activity">
    <reaction evidence="11">
        <text>N-terminal L-methionyl-L-threonyl-[protein] + acetyl-CoA = N-terminal N(alpha)-acetyl-L-methionyl-L-threonyl-[protein] + CoA + H(+)</text>
        <dbReference type="Rhea" id="RHEA:50576"/>
        <dbReference type="Rhea" id="RHEA-COMP:12732"/>
        <dbReference type="Rhea" id="RHEA-COMP:12733"/>
        <dbReference type="ChEBI" id="CHEBI:15378"/>
        <dbReference type="ChEBI" id="CHEBI:57287"/>
        <dbReference type="ChEBI" id="CHEBI:57288"/>
        <dbReference type="ChEBI" id="CHEBI:133404"/>
        <dbReference type="ChEBI" id="CHEBI:133405"/>
        <dbReference type="EC" id="2.3.1.258"/>
    </reaction>
</comment>
<dbReference type="GO" id="GO:0031415">
    <property type="term" value="C:NatA complex"/>
    <property type="evidence" value="ECO:0007669"/>
    <property type="project" value="TreeGrafter"/>
</dbReference>
<comment type="catalytic activity">
    <reaction evidence="4">
        <text>N-terminal L-methionyl-L-seryl-[protein] + acetyl-CoA = N-terminal N(alpha)-acetyl-L-methionyl-L-seryl-[protein] + CoA + H(+)</text>
        <dbReference type="Rhea" id="RHEA:50568"/>
        <dbReference type="Rhea" id="RHEA-COMP:12728"/>
        <dbReference type="Rhea" id="RHEA-COMP:12729"/>
        <dbReference type="ChEBI" id="CHEBI:15378"/>
        <dbReference type="ChEBI" id="CHEBI:57287"/>
        <dbReference type="ChEBI" id="CHEBI:57288"/>
        <dbReference type="ChEBI" id="CHEBI:133400"/>
        <dbReference type="ChEBI" id="CHEBI:133401"/>
        <dbReference type="EC" id="2.3.1.258"/>
    </reaction>
</comment>
<evidence type="ECO:0000256" key="10">
    <source>
        <dbReference type="ARBA" id="ARBA00049103"/>
    </source>
</evidence>
<evidence type="ECO:0000256" key="12">
    <source>
        <dbReference type="SAM" id="MobiDB-lite"/>
    </source>
</evidence>
<dbReference type="AlphaFoldDB" id="A0A1I7TC30"/>
<evidence type="ECO:0000259" key="13">
    <source>
        <dbReference type="PROSITE" id="PS51186"/>
    </source>
</evidence>
<evidence type="ECO:0000313" key="14">
    <source>
        <dbReference type="Proteomes" id="UP000095282"/>
    </source>
</evidence>
<evidence type="ECO:0000256" key="5">
    <source>
        <dbReference type="ARBA" id="ARBA00048335"/>
    </source>
</evidence>
<dbReference type="InterPro" id="IPR000182">
    <property type="entry name" value="GNAT_dom"/>
</dbReference>
<dbReference type="CDD" id="cd04301">
    <property type="entry name" value="NAT_SF"/>
    <property type="match status" value="1"/>
</dbReference>
<dbReference type="PANTHER" id="PTHR42919">
    <property type="entry name" value="N-ALPHA-ACETYLTRANSFERASE"/>
    <property type="match status" value="1"/>
</dbReference>
<evidence type="ECO:0000256" key="4">
    <source>
        <dbReference type="ARBA" id="ARBA00048251"/>
    </source>
</evidence>
<dbReference type="WBParaSite" id="Csp11.Scaffold577.g4487.t1">
    <property type="protein sequence ID" value="Csp11.Scaffold577.g4487.t1"/>
    <property type="gene ID" value="Csp11.Scaffold577.g4487"/>
</dbReference>
<evidence type="ECO:0000256" key="9">
    <source>
        <dbReference type="ARBA" id="ARBA00049002"/>
    </source>
</evidence>
<dbReference type="InterPro" id="IPR016181">
    <property type="entry name" value="Acyl_CoA_acyltransferase"/>
</dbReference>
<keyword evidence="14" id="KW-1185">Reference proteome</keyword>
<sequence>MSSGRQNQRRLPDADDTATAEDDKTTPSVSDVPSTSGSTTEQPDYFTYEELVEKAVEYRITQPMLEVALDTQRNVRVVGVSADNVKELEHVCDHASAFYFPKRFYPKLLIDPKLSLVAYHKAEPVGAICGRQREYKGEKFMYVNTICVLASYRERGIGWYLLMNAISLAEKTDRIKWIEIHVQTANAPIIRIAERLFFRYVRTIDYRFERFPHDGYVYRRRINQ</sequence>
<feature type="region of interest" description="Disordered" evidence="12">
    <location>
        <begin position="1"/>
        <end position="44"/>
    </location>
</feature>
<protein>
    <recommendedName>
        <fullName evidence="3">N-terminal methionine N(alpha)-acetyltransferase NatE</fullName>
        <ecNumber evidence="3">2.3.1.258</ecNumber>
    </recommendedName>
</protein>
<dbReference type="PROSITE" id="PS51186">
    <property type="entry name" value="GNAT"/>
    <property type="match status" value="1"/>
</dbReference>
<dbReference type="STRING" id="1561998.A0A1I7TC30"/>
<proteinExistence type="predicted"/>
<evidence type="ECO:0000256" key="1">
    <source>
        <dbReference type="ARBA" id="ARBA00022679"/>
    </source>
</evidence>
<comment type="catalytic activity">
    <reaction evidence="8">
        <text>N-terminal L-methionyl-L-valyl-[protein] + acetyl-CoA = N-terminal N(alpha)-acetyl-L-methionyl-L-valyl-[protein] + CoA + H(+)</text>
        <dbReference type="Rhea" id="RHEA:50572"/>
        <dbReference type="Rhea" id="RHEA-COMP:12730"/>
        <dbReference type="Rhea" id="RHEA-COMP:12731"/>
        <dbReference type="ChEBI" id="CHEBI:15378"/>
        <dbReference type="ChEBI" id="CHEBI:57287"/>
        <dbReference type="ChEBI" id="CHEBI:57288"/>
        <dbReference type="ChEBI" id="CHEBI:133402"/>
        <dbReference type="ChEBI" id="CHEBI:133403"/>
        <dbReference type="EC" id="2.3.1.258"/>
    </reaction>
</comment>
<reference evidence="15" key="1">
    <citation type="submission" date="2016-11" db="UniProtKB">
        <authorList>
            <consortium name="WormBaseParasite"/>
        </authorList>
    </citation>
    <scope>IDENTIFICATION</scope>
</reference>
<comment type="catalytic activity">
    <reaction evidence="10">
        <text>N-terminal L-methionyl-L-leucyl-[protein] + acetyl-CoA = N-terminal N(alpha)-acetyl-L-methionyl-L-leucyl-[protein] + CoA + H(+)</text>
        <dbReference type="Rhea" id="RHEA:50520"/>
        <dbReference type="Rhea" id="RHEA-COMP:12711"/>
        <dbReference type="Rhea" id="RHEA-COMP:12712"/>
        <dbReference type="ChEBI" id="CHEBI:15378"/>
        <dbReference type="ChEBI" id="CHEBI:57287"/>
        <dbReference type="ChEBI" id="CHEBI:57288"/>
        <dbReference type="ChEBI" id="CHEBI:133377"/>
        <dbReference type="ChEBI" id="CHEBI:133378"/>
        <dbReference type="EC" id="2.3.1.258"/>
    </reaction>
</comment>
<feature type="domain" description="N-acetyltransferase" evidence="13">
    <location>
        <begin position="75"/>
        <end position="223"/>
    </location>
</feature>
<dbReference type="eggNOG" id="KOG3138">
    <property type="taxonomic scope" value="Eukaryota"/>
</dbReference>
<dbReference type="Gene3D" id="3.40.630.30">
    <property type="match status" value="1"/>
</dbReference>
<name>A0A1I7TC30_9PELO</name>
<keyword evidence="2" id="KW-0012">Acyltransferase</keyword>
<feature type="compositionally biased region" description="Low complexity" evidence="12">
    <location>
        <begin position="26"/>
        <end position="40"/>
    </location>
</feature>
<dbReference type="Pfam" id="PF00583">
    <property type="entry name" value="Acetyltransf_1"/>
    <property type="match status" value="1"/>
</dbReference>
<evidence type="ECO:0000256" key="11">
    <source>
        <dbReference type="ARBA" id="ARBA00049454"/>
    </source>
</evidence>
<dbReference type="GO" id="GO:0120518">
    <property type="term" value="F:protein N-terminal-methionine acetyltransferase activity"/>
    <property type="evidence" value="ECO:0007669"/>
    <property type="project" value="UniProtKB-EC"/>
</dbReference>
<dbReference type="SUPFAM" id="SSF55729">
    <property type="entry name" value="Acyl-CoA N-acyltransferases (Nat)"/>
    <property type="match status" value="1"/>
</dbReference>
<comment type="catalytic activity">
    <reaction evidence="5">
        <text>N-terminal L-methionyl-L-tyrosyl-[protein] + acetyl-CoA = N-terminal N(alpha)-acetyl-L-methionyl-L-tyrosyl-[protein] + CoA + H(+)</text>
        <dbReference type="Rhea" id="RHEA:50532"/>
        <dbReference type="Rhea" id="RHEA-COMP:12717"/>
        <dbReference type="Rhea" id="RHEA-COMP:12718"/>
        <dbReference type="ChEBI" id="CHEBI:15378"/>
        <dbReference type="ChEBI" id="CHEBI:57287"/>
        <dbReference type="ChEBI" id="CHEBI:57288"/>
        <dbReference type="ChEBI" id="CHEBI:133384"/>
        <dbReference type="ChEBI" id="CHEBI:133385"/>
        <dbReference type="EC" id="2.3.1.258"/>
    </reaction>
</comment>
<evidence type="ECO:0000256" key="6">
    <source>
        <dbReference type="ARBA" id="ARBA00048490"/>
    </source>
</evidence>